<keyword evidence="1" id="KW-0812">Transmembrane</keyword>
<keyword evidence="1" id="KW-0472">Membrane</keyword>
<feature type="transmembrane region" description="Helical" evidence="1">
    <location>
        <begin position="12"/>
        <end position="32"/>
    </location>
</feature>
<evidence type="ECO:0000313" key="2">
    <source>
        <dbReference type="EMBL" id="GEN30088.1"/>
    </source>
</evidence>
<gene>
    <name evidence="2" type="ORF">CQU01_03260</name>
</gene>
<feature type="transmembrane region" description="Helical" evidence="1">
    <location>
        <begin position="96"/>
        <end position="119"/>
    </location>
</feature>
<dbReference type="RefSeq" id="WP_146934993.1">
    <property type="nucleotide sequence ID" value="NZ_BJXW01000004.1"/>
</dbReference>
<dbReference type="AlphaFoldDB" id="A0A511UWG3"/>
<dbReference type="EMBL" id="BJXW01000004">
    <property type="protein sequence ID" value="GEN30088.1"/>
    <property type="molecule type" value="Genomic_DNA"/>
</dbReference>
<comment type="caution">
    <text evidence="2">The sequence shown here is derived from an EMBL/GenBank/DDBJ whole genome shotgun (WGS) entry which is preliminary data.</text>
</comment>
<feature type="transmembrane region" description="Helical" evidence="1">
    <location>
        <begin position="125"/>
        <end position="145"/>
    </location>
</feature>
<sequence length="161" mass="19543">MPQRFENNKFLRVFLPIYLIVMVLLYSLYLFLEKYRLEQAKERLLQGNLKEQDMILMDQLGKWPMYVEGAFFFIFIVTAVYLMIKYRKNRRHVTFFLVVNGFLFGSIYLLSFGLSRVLAITVGNVYQPIIVPTQFLIFLFIYTLLLRRRERQDRFVRQFDH</sequence>
<evidence type="ECO:0000313" key="3">
    <source>
        <dbReference type="Proteomes" id="UP000321491"/>
    </source>
</evidence>
<dbReference type="Proteomes" id="UP000321491">
    <property type="component" value="Unassembled WGS sequence"/>
</dbReference>
<proteinExistence type="predicted"/>
<evidence type="ECO:0000256" key="1">
    <source>
        <dbReference type="SAM" id="Phobius"/>
    </source>
</evidence>
<keyword evidence="3" id="KW-1185">Reference proteome</keyword>
<accession>A0A511UWG3</accession>
<protein>
    <submittedName>
        <fullName evidence="2">Uncharacterized protein</fullName>
    </submittedName>
</protein>
<name>A0A511UWG3_9BACI</name>
<keyword evidence="1" id="KW-1133">Transmembrane helix</keyword>
<reference evidence="2 3" key="1">
    <citation type="submission" date="2019-07" db="EMBL/GenBank/DDBJ databases">
        <title>Whole genome shotgun sequence of Cerasibacillus quisquiliarum NBRC 102429.</title>
        <authorList>
            <person name="Hosoyama A."/>
            <person name="Uohara A."/>
            <person name="Ohji S."/>
            <person name="Ichikawa N."/>
        </authorList>
    </citation>
    <scope>NUCLEOTIDE SEQUENCE [LARGE SCALE GENOMIC DNA]</scope>
    <source>
        <strain evidence="2 3">NBRC 102429</strain>
    </source>
</reference>
<organism evidence="2 3">
    <name type="scientific">Cerasibacillus quisquiliarum</name>
    <dbReference type="NCBI Taxonomy" id="227865"/>
    <lineage>
        <taxon>Bacteria</taxon>
        <taxon>Bacillati</taxon>
        <taxon>Bacillota</taxon>
        <taxon>Bacilli</taxon>
        <taxon>Bacillales</taxon>
        <taxon>Bacillaceae</taxon>
        <taxon>Cerasibacillus</taxon>
    </lineage>
</organism>
<feature type="transmembrane region" description="Helical" evidence="1">
    <location>
        <begin position="63"/>
        <end position="84"/>
    </location>
</feature>